<organism evidence="2 3">
    <name type="scientific">Quillaja saponaria</name>
    <name type="common">Soap bark tree</name>
    <dbReference type="NCBI Taxonomy" id="32244"/>
    <lineage>
        <taxon>Eukaryota</taxon>
        <taxon>Viridiplantae</taxon>
        <taxon>Streptophyta</taxon>
        <taxon>Embryophyta</taxon>
        <taxon>Tracheophyta</taxon>
        <taxon>Spermatophyta</taxon>
        <taxon>Magnoliopsida</taxon>
        <taxon>eudicotyledons</taxon>
        <taxon>Gunneridae</taxon>
        <taxon>Pentapetalae</taxon>
        <taxon>rosids</taxon>
        <taxon>fabids</taxon>
        <taxon>Fabales</taxon>
        <taxon>Quillajaceae</taxon>
        <taxon>Quillaja</taxon>
    </lineage>
</organism>
<gene>
    <name evidence="2" type="ORF">O6P43_017114</name>
</gene>
<evidence type="ECO:0000313" key="3">
    <source>
        <dbReference type="Proteomes" id="UP001163823"/>
    </source>
</evidence>
<keyword evidence="3" id="KW-1185">Reference proteome</keyword>
<evidence type="ECO:0000256" key="1">
    <source>
        <dbReference type="SAM" id="MobiDB-lite"/>
    </source>
</evidence>
<reference evidence="2" key="1">
    <citation type="journal article" date="2023" name="Science">
        <title>Elucidation of the pathway for biosynthesis of saponin adjuvants from the soapbark tree.</title>
        <authorList>
            <person name="Reed J."/>
            <person name="Orme A."/>
            <person name="El-Demerdash A."/>
            <person name="Owen C."/>
            <person name="Martin L.B.B."/>
            <person name="Misra R.C."/>
            <person name="Kikuchi S."/>
            <person name="Rejzek M."/>
            <person name="Martin A.C."/>
            <person name="Harkess A."/>
            <person name="Leebens-Mack J."/>
            <person name="Louveau T."/>
            <person name="Stephenson M.J."/>
            <person name="Osbourn A."/>
        </authorList>
    </citation>
    <scope>NUCLEOTIDE SEQUENCE</scope>
    <source>
        <strain evidence="2">S10</strain>
    </source>
</reference>
<accession>A0AAD7LP79</accession>
<feature type="region of interest" description="Disordered" evidence="1">
    <location>
        <begin position="1"/>
        <end position="62"/>
    </location>
</feature>
<proteinExistence type="predicted"/>
<dbReference type="Proteomes" id="UP001163823">
    <property type="component" value="Chromosome 7"/>
</dbReference>
<name>A0AAD7LP79_QUISA</name>
<dbReference type="EMBL" id="JARAOO010000007">
    <property type="protein sequence ID" value="KAJ7961809.1"/>
    <property type="molecule type" value="Genomic_DNA"/>
</dbReference>
<comment type="caution">
    <text evidence="2">The sequence shown here is derived from an EMBL/GenBank/DDBJ whole genome shotgun (WGS) entry which is preliminary data.</text>
</comment>
<sequence>MVEVIHHQLRGRGGGDSSSLRGHGKGNSSSSRDHGRDNPIASGRRYSKLGASAQDGGDEVGDDRDVVSALSLVRHSRVDASSSSGVQVTCEDLDALILNGDKLPTGEPSVGRTSI</sequence>
<dbReference type="AlphaFoldDB" id="A0AAD7LP79"/>
<protein>
    <submittedName>
        <fullName evidence="2">Uncharacterized protein</fullName>
    </submittedName>
</protein>
<evidence type="ECO:0000313" key="2">
    <source>
        <dbReference type="EMBL" id="KAJ7961809.1"/>
    </source>
</evidence>
<dbReference type="KEGG" id="qsa:O6P43_017114"/>